<dbReference type="EMBL" id="CAJVPT010068083">
    <property type="protein sequence ID" value="CAG8775953.1"/>
    <property type="molecule type" value="Genomic_DNA"/>
</dbReference>
<dbReference type="Proteomes" id="UP000789525">
    <property type="component" value="Unassembled WGS sequence"/>
</dbReference>
<keyword evidence="2" id="KW-1185">Reference proteome</keyword>
<organism evidence="1 2">
    <name type="scientific">Acaulospora colombiana</name>
    <dbReference type="NCBI Taxonomy" id="27376"/>
    <lineage>
        <taxon>Eukaryota</taxon>
        <taxon>Fungi</taxon>
        <taxon>Fungi incertae sedis</taxon>
        <taxon>Mucoromycota</taxon>
        <taxon>Glomeromycotina</taxon>
        <taxon>Glomeromycetes</taxon>
        <taxon>Diversisporales</taxon>
        <taxon>Acaulosporaceae</taxon>
        <taxon>Acaulospora</taxon>
    </lineage>
</organism>
<proteinExistence type="predicted"/>
<feature type="non-terminal residue" evidence="1">
    <location>
        <position position="150"/>
    </location>
</feature>
<protein>
    <submittedName>
        <fullName evidence="1">1150_t:CDS:1</fullName>
    </submittedName>
</protein>
<gene>
    <name evidence="1" type="ORF">ACOLOM_LOCUS14089</name>
</gene>
<accession>A0ACA9R438</accession>
<feature type="non-terminal residue" evidence="1">
    <location>
        <position position="1"/>
    </location>
</feature>
<reference evidence="1" key="1">
    <citation type="submission" date="2021-06" db="EMBL/GenBank/DDBJ databases">
        <authorList>
            <person name="Kallberg Y."/>
            <person name="Tangrot J."/>
            <person name="Rosling A."/>
        </authorList>
    </citation>
    <scope>NUCLEOTIDE SEQUENCE</scope>
    <source>
        <strain evidence="1">CL356</strain>
    </source>
</reference>
<evidence type="ECO:0000313" key="1">
    <source>
        <dbReference type="EMBL" id="CAG8775953.1"/>
    </source>
</evidence>
<evidence type="ECO:0000313" key="2">
    <source>
        <dbReference type="Proteomes" id="UP000789525"/>
    </source>
</evidence>
<comment type="caution">
    <text evidence="1">The sequence shown here is derived from an EMBL/GenBank/DDBJ whole genome shotgun (WGS) entry which is preliminary data.</text>
</comment>
<sequence length="150" mass="15757">IVQDNQLAGLADRLPSDDSLPASLQGDVQAATFFASSPFSLPSDIPTHAVASHITDDPVVSRDMNKHIIHPQQFLCARQDHPLLCAGHLTPTVPQFRPMPLSISRPQPALQQFGSPPPLESLSPSGIGSNGGSAFAPSLSHPSNAQVANS</sequence>
<name>A0ACA9R438_9GLOM</name>